<dbReference type="EMBL" id="CP097095">
    <property type="protein sequence ID" value="UQF80318.1"/>
    <property type="molecule type" value="Genomic_DNA"/>
</dbReference>
<reference evidence="4" key="1">
    <citation type="submission" date="2022-05" db="EMBL/GenBank/DDBJ databases">
        <title>Using nanopore sequencing to obtain complete genomes from saliva samples.</title>
        <authorList>
            <person name="Baker J.L."/>
        </authorList>
    </citation>
    <scope>NUCLEOTIDE SEQUENCE</scope>
    <source>
        <strain evidence="4">JCVI-JB-Ag32</strain>
    </source>
</reference>
<evidence type="ECO:0000313" key="5">
    <source>
        <dbReference type="Proteomes" id="UP000830236"/>
    </source>
</evidence>
<evidence type="ECO:0000259" key="3">
    <source>
        <dbReference type="Pfam" id="PF22816"/>
    </source>
</evidence>
<name>A0A9E7AGR3_9ACTO</name>
<dbReference type="InterPro" id="IPR012334">
    <property type="entry name" value="Pectin_lyas_fold"/>
</dbReference>
<dbReference type="InterPro" id="IPR006626">
    <property type="entry name" value="PbH1"/>
</dbReference>
<feature type="domain" description="CBM6/CBM35/CBM36-like 1" evidence="2">
    <location>
        <begin position="55"/>
        <end position="205"/>
    </location>
</feature>
<keyword evidence="1" id="KW-0732">Signal</keyword>
<dbReference type="SMART" id="SM00710">
    <property type="entry name" value="PbH1"/>
    <property type="match status" value="4"/>
</dbReference>
<organism evidence="4 5">
    <name type="scientific">Actinomyces graevenitzii</name>
    <dbReference type="NCBI Taxonomy" id="55565"/>
    <lineage>
        <taxon>Bacteria</taxon>
        <taxon>Bacillati</taxon>
        <taxon>Actinomycetota</taxon>
        <taxon>Actinomycetes</taxon>
        <taxon>Actinomycetales</taxon>
        <taxon>Actinomycetaceae</taxon>
        <taxon>Actinomyces</taxon>
    </lineage>
</organism>
<dbReference type="AlphaFoldDB" id="A0A9E7AGR3"/>
<proteinExistence type="predicted"/>
<dbReference type="Proteomes" id="UP000830236">
    <property type="component" value="Chromosome"/>
</dbReference>
<evidence type="ECO:0008006" key="6">
    <source>
        <dbReference type="Google" id="ProtNLM"/>
    </source>
</evidence>
<feature type="chain" id="PRO_5039220421" description="Pectate lyase superfamily protein domain-containing protein" evidence="1">
    <location>
        <begin position="25"/>
        <end position="681"/>
    </location>
</feature>
<dbReference type="Pfam" id="PF22815">
    <property type="entry name" value="CatAgl_D1"/>
    <property type="match status" value="1"/>
</dbReference>
<evidence type="ECO:0000256" key="1">
    <source>
        <dbReference type="SAM" id="SignalP"/>
    </source>
</evidence>
<gene>
    <name evidence="4" type="ORF">M3I41_03340</name>
</gene>
<dbReference type="Pfam" id="PF22816">
    <property type="entry name" value="CatAgl_D2"/>
    <property type="match status" value="1"/>
</dbReference>
<sequence>MNIKRLLTVTAALATFAATPLAYAAPAPQATNYGLTSSDKSVTAAEAAKYGAKVAYSRYEATNAELTKAKRVDSSGLESTAIEASNQSYVELSSKDSAVTFKVAEAADALTVRFTLPDGANGKLAVKVNGKTVSTLDLTSNHAWQYVDGSVAHNYKTANSKARFRFDEVHTLLGTNKVKAGDTISLVKVSDDSTAYGIDFIELEEAGAAIAKPAGAISITDKGAKANDGADDTAAFNSALEDAKKTEAKTVYIPAGQYDFNGKLGVNGQGIKIVGAGMWYSHIHFTADKQYGGGFNFDHNSNNIVLSDFYMSSELTNRYDETKEKAQYKAIAGSLGKDSKVKNLWIEHFECAAWIGDYAAAAERKDTNNLTIENSRIRNNLADGVNFAQGTINSKVINSSVRGNGDDSLASWASTDDRTKAPITENNKFLNNTIELGWRAAGVGFFGGKGHEVSGNLIKDVFSGAGIRVNTVFEGHNFDLNTSGISIHDNMLIRTGTSDDFYGKVRGSVDFERDRADIKGIAFTGNKIVAPFVTAETANFDLSNGANKIANNTVYAKYVPESAPASSNAKQVVNKDIDTGATMKENSNWKLYYYSHDQASNGTTVRYWRSKVKAIHVTKDMTYSKQGNLKVYNFTAGDIPQYLSEKSTKFVQDYKYEGEVKLDKSQNDNGEVALIRFWSHK</sequence>
<dbReference type="SUPFAM" id="SSF51126">
    <property type="entry name" value="Pectin lyase-like"/>
    <property type="match status" value="1"/>
</dbReference>
<evidence type="ECO:0000259" key="2">
    <source>
        <dbReference type="Pfam" id="PF22815"/>
    </source>
</evidence>
<dbReference type="KEGG" id="agh:M3I41_03340"/>
<protein>
    <recommendedName>
        <fullName evidence="6">Pectate lyase superfamily protein domain-containing protein</fullName>
    </recommendedName>
</protein>
<dbReference type="InterPro" id="IPR055149">
    <property type="entry name" value="Agl_cat_D2"/>
</dbReference>
<dbReference type="Gene3D" id="2.160.20.10">
    <property type="entry name" value="Single-stranded right-handed beta-helix, Pectin lyase-like"/>
    <property type="match status" value="1"/>
</dbReference>
<feature type="signal peptide" evidence="1">
    <location>
        <begin position="1"/>
        <end position="24"/>
    </location>
</feature>
<feature type="domain" description="Alpha-1,3-glucanase catalytic" evidence="3">
    <location>
        <begin position="235"/>
        <end position="505"/>
    </location>
</feature>
<dbReference type="InterPro" id="IPR011050">
    <property type="entry name" value="Pectin_lyase_fold/virulence"/>
</dbReference>
<accession>A0A9E7AGR3</accession>
<dbReference type="InterPro" id="IPR033801">
    <property type="entry name" value="CBM6-CBM35-CBM36-like_1"/>
</dbReference>
<dbReference type="Gene3D" id="2.60.120.260">
    <property type="entry name" value="Galactose-binding domain-like"/>
    <property type="match status" value="1"/>
</dbReference>
<evidence type="ECO:0000313" key="4">
    <source>
        <dbReference type="EMBL" id="UQF80318.1"/>
    </source>
</evidence>